<dbReference type="GO" id="GO:0003677">
    <property type="term" value="F:DNA binding"/>
    <property type="evidence" value="ECO:0007669"/>
    <property type="project" value="InterPro"/>
</dbReference>
<sequence>MDYCRHIDYVHANPLKNGYLTQVQNWPYSTIHQYVFDGILPADRCGDLGNLSTVSDHT</sequence>
<dbReference type="Proteomes" id="UP000494216">
    <property type="component" value="Unassembled WGS sequence"/>
</dbReference>
<protein>
    <submittedName>
        <fullName evidence="1">Transposase</fullName>
    </submittedName>
</protein>
<dbReference type="EMBL" id="CADCXN010000024">
    <property type="protein sequence ID" value="CAA9889656.1"/>
    <property type="molecule type" value="Genomic_DNA"/>
</dbReference>
<reference evidence="1 2" key="1">
    <citation type="submission" date="2020-02" db="EMBL/GenBank/DDBJ databases">
        <authorList>
            <person name="Hogendoorn C."/>
        </authorList>
    </citation>
    <scope>NUCLEOTIDE SEQUENCE [LARGE SCALE GENOMIC DNA]</scope>
    <source>
        <strain evidence="1">METHB21</strain>
    </source>
</reference>
<dbReference type="InterPro" id="IPR036515">
    <property type="entry name" value="Transposase_17_sf"/>
</dbReference>
<evidence type="ECO:0000313" key="2">
    <source>
        <dbReference type="Proteomes" id="UP000494216"/>
    </source>
</evidence>
<keyword evidence="2" id="KW-1185">Reference proteome</keyword>
<dbReference type="GO" id="GO:0004803">
    <property type="term" value="F:transposase activity"/>
    <property type="evidence" value="ECO:0007669"/>
    <property type="project" value="InterPro"/>
</dbReference>
<name>A0A8S0Y955_9GAMM</name>
<comment type="caution">
    <text evidence="1">The sequence shown here is derived from an EMBL/GenBank/DDBJ whole genome shotgun (WGS) entry which is preliminary data.</text>
</comment>
<organism evidence="1 2">
    <name type="scientific">Candidatus Methylobacter favarea</name>
    <dbReference type="NCBI Taxonomy" id="2707345"/>
    <lineage>
        <taxon>Bacteria</taxon>
        <taxon>Pseudomonadati</taxon>
        <taxon>Pseudomonadota</taxon>
        <taxon>Gammaproteobacteria</taxon>
        <taxon>Methylococcales</taxon>
        <taxon>Methylococcaceae</taxon>
        <taxon>Methylobacter</taxon>
    </lineage>
</organism>
<dbReference type="Gene3D" id="3.30.70.1290">
    <property type="entry name" value="Transposase IS200-like"/>
    <property type="match status" value="1"/>
</dbReference>
<dbReference type="GO" id="GO:0006313">
    <property type="term" value="P:DNA transposition"/>
    <property type="evidence" value="ECO:0007669"/>
    <property type="project" value="InterPro"/>
</dbReference>
<dbReference type="AlphaFoldDB" id="A0A8S0Y955"/>
<accession>A0A8S0Y955</accession>
<evidence type="ECO:0000313" key="1">
    <source>
        <dbReference type="EMBL" id="CAA9889656.1"/>
    </source>
</evidence>
<gene>
    <name evidence="1" type="ORF">METHB2_120015</name>
</gene>
<proteinExistence type="predicted"/>